<feature type="domain" description="DNA helicase Pif1-like DEAD-box helicase" evidence="2">
    <location>
        <begin position="624"/>
        <end position="721"/>
    </location>
</feature>
<dbReference type="GO" id="GO:0006281">
    <property type="term" value="P:DNA repair"/>
    <property type="evidence" value="ECO:0007669"/>
    <property type="project" value="UniProtKB-KW"/>
</dbReference>
<organism evidence="4 5">
    <name type="scientific">Lactuca sativa</name>
    <name type="common">Garden lettuce</name>
    <dbReference type="NCBI Taxonomy" id="4236"/>
    <lineage>
        <taxon>Eukaryota</taxon>
        <taxon>Viridiplantae</taxon>
        <taxon>Streptophyta</taxon>
        <taxon>Embryophyta</taxon>
        <taxon>Tracheophyta</taxon>
        <taxon>Spermatophyta</taxon>
        <taxon>Magnoliopsida</taxon>
        <taxon>eudicotyledons</taxon>
        <taxon>Gunneridae</taxon>
        <taxon>Pentapetalae</taxon>
        <taxon>asterids</taxon>
        <taxon>campanulids</taxon>
        <taxon>Asterales</taxon>
        <taxon>Asteraceae</taxon>
        <taxon>Cichorioideae</taxon>
        <taxon>Cichorieae</taxon>
        <taxon>Lactucinae</taxon>
        <taxon>Lactuca</taxon>
    </lineage>
</organism>
<evidence type="ECO:0000259" key="2">
    <source>
        <dbReference type="Pfam" id="PF05970"/>
    </source>
</evidence>
<dbReference type="InterPro" id="IPR010285">
    <property type="entry name" value="DNA_helicase_pif1-like_DEAD"/>
</dbReference>
<evidence type="ECO:0000256" key="1">
    <source>
        <dbReference type="RuleBase" id="RU363044"/>
    </source>
</evidence>
<dbReference type="GO" id="GO:0016787">
    <property type="term" value="F:hydrolase activity"/>
    <property type="evidence" value="ECO:0007669"/>
    <property type="project" value="UniProtKB-KW"/>
</dbReference>
<keyword evidence="1" id="KW-0067">ATP-binding</keyword>
<dbReference type="GO" id="GO:0005524">
    <property type="term" value="F:ATP binding"/>
    <property type="evidence" value="ECO:0007669"/>
    <property type="project" value="UniProtKB-KW"/>
</dbReference>
<dbReference type="Pfam" id="PF05970">
    <property type="entry name" value="PIF1"/>
    <property type="match status" value="1"/>
</dbReference>
<dbReference type="InterPro" id="IPR025476">
    <property type="entry name" value="Helitron_helicase-like"/>
</dbReference>
<evidence type="ECO:0000259" key="3">
    <source>
        <dbReference type="Pfam" id="PF14214"/>
    </source>
</evidence>
<sequence length="722" mass="83399">MSLLMLDSNNILVQSYRMVRGCFHENPHVDINLRIIGRRGQDGRTYNLPTASEVAALIVGDIGDSIDIRHIVVQTPSGSLRSISELHHSYLPLQYPLLFPYGDDGYRIDIPYRDLRNKDISNVKQRVILPSSFTGGACYMMQNYLDTMSLCKWFGYPDFFITFTCNPKWPEVKRFMHNTSLHPEDRHDILFRLFKIKLDAFIKDLRENKFFNIVQAWLYNRISKKSHICLFMHADSKRPTVEYIDPIISIEIPNFNEDPELYSLVSEFMIHGPCGVENMNNSCMVDKQCSKIFPKQFCNHSSVEANGYPLFMRRNNGYFVENPAHINVEWCNQGSFIKYLFKYINKCPDRATIFVVQGNNASDHDDVVDEINDYYDYRYISACEASWRISGYDTMILTMFLNNLQLLLLCSHLGWNFVWKPNGRIWKPRKIGRSIGRICSVSPKLGEVYFLRILLNKVKGPKSFEEIRIVNSEEFPSFRYECYALGLLDDDKEYVDAIKEASHSGTGFYMCLLFATMLMSNSLGRPEFVWENTWQHLSDGILYNQQRRLKSPGLSLNEYQLKNLTLFEIKQILLCNNISLKNYTKMSYLDVDSVSSSNNCLITEELDYDISILKKEFDRMFTALTNEQHNIFIYIMTTVKDKKGGVFFVYGYGGTGKTFLWKTISATIRCNGEIVLNVASSGIASLLFTGGKTAHSRFIISLNLYEDSVCKIPPDSELDRLV</sequence>
<feature type="domain" description="Helitron helicase-like" evidence="3">
    <location>
        <begin position="119"/>
        <end position="219"/>
    </location>
</feature>
<dbReference type="SUPFAM" id="SSF52540">
    <property type="entry name" value="P-loop containing nucleoside triphosphate hydrolases"/>
    <property type="match status" value="1"/>
</dbReference>
<keyword evidence="1" id="KW-0234">DNA repair</keyword>
<dbReference type="EMBL" id="NBSK02000003">
    <property type="protein sequence ID" value="KAJ0217558.1"/>
    <property type="molecule type" value="Genomic_DNA"/>
</dbReference>
<keyword evidence="1" id="KW-0378">Hydrolase</keyword>
<reference evidence="4 5" key="1">
    <citation type="journal article" date="2017" name="Nat. Commun.">
        <title>Genome assembly with in vitro proximity ligation data and whole-genome triplication in lettuce.</title>
        <authorList>
            <person name="Reyes-Chin-Wo S."/>
            <person name="Wang Z."/>
            <person name="Yang X."/>
            <person name="Kozik A."/>
            <person name="Arikit S."/>
            <person name="Song C."/>
            <person name="Xia L."/>
            <person name="Froenicke L."/>
            <person name="Lavelle D.O."/>
            <person name="Truco M.J."/>
            <person name="Xia R."/>
            <person name="Zhu S."/>
            <person name="Xu C."/>
            <person name="Xu H."/>
            <person name="Xu X."/>
            <person name="Cox K."/>
            <person name="Korf I."/>
            <person name="Meyers B.C."/>
            <person name="Michelmore R.W."/>
        </authorList>
    </citation>
    <scope>NUCLEOTIDE SEQUENCE [LARGE SCALE GENOMIC DNA]</scope>
    <source>
        <strain evidence="5">cv. Salinas</strain>
        <tissue evidence="4">Seedlings</tissue>
    </source>
</reference>
<dbReference type="Gene3D" id="3.40.50.300">
    <property type="entry name" value="P-loop containing nucleotide triphosphate hydrolases"/>
    <property type="match status" value="1"/>
</dbReference>
<dbReference type="GO" id="GO:0006310">
    <property type="term" value="P:DNA recombination"/>
    <property type="evidence" value="ECO:0007669"/>
    <property type="project" value="UniProtKB-KW"/>
</dbReference>
<accession>A0A9R1W534</accession>
<keyword evidence="1" id="KW-0227">DNA damage</keyword>
<dbReference type="GO" id="GO:0000723">
    <property type="term" value="P:telomere maintenance"/>
    <property type="evidence" value="ECO:0007669"/>
    <property type="project" value="InterPro"/>
</dbReference>
<dbReference type="InterPro" id="IPR027417">
    <property type="entry name" value="P-loop_NTPase"/>
</dbReference>
<comment type="catalytic activity">
    <reaction evidence="1">
        <text>ATP + H2O = ADP + phosphate + H(+)</text>
        <dbReference type="Rhea" id="RHEA:13065"/>
        <dbReference type="ChEBI" id="CHEBI:15377"/>
        <dbReference type="ChEBI" id="CHEBI:15378"/>
        <dbReference type="ChEBI" id="CHEBI:30616"/>
        <dbReference type="ChEBI" id="CHEBI:43474"/>
        <dbReference type="ChEBI" id="CHEBI:456216"/>
        <dbReference type="EC" id="5.6.2.3"/>
    </reaction>
</comment>
<dbReference type="EC" id="5.6.2.3" evidence="1"/>
<evidence type="ECO:0000313" key="5">
    <source>
        <dbReference type="Proteomes" id="UP000235145"/>
    </source>
</evidence>
<comment type="cofactor">
    <cofactor evidence="1">
        <name>Mg(2+)</name>
        <dbReference type="ChEBI" id="CHEBI:18420"/>
    </cofactor>
</comment>
<dbReference type="PANTHER" id="PTHR10492">
    <property type="match status" value="1"/>
</dbReference>
<keyword evidence="1" id="KW-0233">DNA recombination</keyword>
<dbReference type="GO" id="GO:0043139">
    <property type="term" value="F:5'-3' DNA helicase activity"/>
    <property type="evidence" value="ECO:0007669"/>
    <property type="project" value="UniProtKB-EC"/>
</dbReference>
<protein>
    <recommendedName>
        <fullName evidence="1">ATP-dependent DNA helicase</fullName>
        <ecNumber evidence="1">5.6.2.3</ecNumber>
    </recommendedName>
</protein>
<dbReference type="Pfam" id="PF14214">
    <property type="entry name" value="Helitron_like_N"/>
    <property type="match status" value="1"/>
</dbReference>
<comment type="similarity">
    <text evidence="1">Belongs to the helicase family.</text>
</comment>
<dbReference type="AlphaFoldDB" id="A0A9R1W534"/>
<dbReference type="PANTHER" id="PTHR10492:SF78">
    <property type="entry name" value="ATP-DEPENDENT DNA HELICASE"/>
    <property type="match status" value="1"/>
</dbReference>
<dbReference type="Proteomes" id="UP000235145">
    <property type="component" value="Unassembled WGS sequence"/>
</dbReference>
<name>A0A9R1W534_LACSA</name>
<comment type="caution">
    <text evidence="4">The sequence shown here is derived from an EMBL/GenBank/DDBJ whole genome shotgun (WGS) entry which is preliminary data.</text>
</comment>
<evidence type="ECO:0000313" key="4">
    <source>
        <dbReference type="EMBL" id="KAJ0217558.1"/>
    </source>
</evidence>
<keyword evidence="5" id="KW-1185">Reference proteome</keyword>
<keyword evidence="1" id="KW-0347">Helicase</keyword>
<gene>
    <name evidence="4" type="ORF">LSAT_V11C300140560</name>
</gene>
<keyword evidence="1" id="KW-0547">Nucleotide-binding</keyword>
<proteinExistence type="inferred from homology"/>